<dbReference type="Proteomes" id="UP000324917">
    <property type="component" value="Unassembled WGS sequence"/>
</dbReference>
<sequence length="155" mass="17461">MIEILIRTCLLTSKALTLENIRLFLKSSFSEEPDGTYTPHNFEIQMPYCIGDSDRVVSLPKPAIVPVTLLGVENFKISCCAQIAEFQANSGKSELYLLPTSAKIRRSNRSTHLSIQLKMRRTTVPEGIQRIVDNLSKVTFVRCPQDRGLKPRNVP</sequence>
<comment type="caution">
    <text evidence="1">The sequence shown here is derived from an EMBL/GenBank/DDBJ whole genome shotgun (WGS) entry which is preliminary data.</text>
</comment>
<organism evidence="1 2">
    <name type="scientific">Microcystis aeruginosa NIES-2520</name>
    <dbReference type="NCBI Taxonomy" id="2303982"/>
    <lineage>
        <taxon>Bacteria</taxon>
        <taxon>Bacillati</taxon>
        <taxon>Cyanobacteriota</taxon>
        <taxon>Cyanophyceae</taxon>
        <taxon>Oscillatoriophycideae</taxon>
        <taxon>Chroococcales</taxon>
        <taxon>Microcystaceae</taxon>
        <taxon>Microcystis</taxon>
    </lineage>
</organism>
<name>A0A5A5RKL8_MICAE</name>
<accession>A0A5A5RKL8</accession>
<dbReference type="RefSeq" id="WP_149988062.1">
    <property type="nucleotide sequence ID" value="NZ_BHVP01000113.1"/>
</dbReference>
<proteinExistence type="predicted"/>
<evidence type="ECO:0000313" key="1">
    <source>
        <dbReference type="EMBL" id="GCA77104.1"/>
    </source>
</evidence>
<evidence type="ECO:0000313" key="2">
    <source>
        <dbReference type="Proteomes" id="UP000324917"/>
    </source>
</evidence>
<reference evidence="1 2" key="1">
    <citation type="submission" date="2018-09" db="EMBL/GenBank/DDBJ databases">
        <title>Evolutionary history of phycoerythrin pigmentation in the water bloom-forming cyanobacterium Microcystis aeruginosa.</title>
        <authorList>
            <person name="Tanabe Y."/>
            <person name="Tanabe Y."/>
            <person name="Yamaguchi H."/>
        </authorList>
    </citation>
    <scope>NUCLEOTIDE SEQUENCE [LARGE SCALE GENOMIC DNA]</scope>
    <source>
        <strain evidence="1 2">NIES-2520</strain>
    </source>
</reference>
<dbReference type="EMBL" id="BHVP01000113">
    <property type="protein sequence ID" value="GCA77104.1"/>
    <property type="molecule type" value="Genomic_DNA"/>
</dbReference>
<gene>
    <name evidence="1" type="ORF">MiTe_03957</name>
</gene>
<dbReference type="InterPro" id="IPR024510">
    <property type="entry name" value="DUF2589"/>
</dbReference>
<dbReference type="Pfam" id="PF11655">
    <property type="entry name" value="DUF2589"/>
    <property type="match status" value="1"/>
</dbReference>
<dbReference type="AlphaFoldDB" id="A0A5A5RKL8"/>
<protein>
    <submittedName>
        <fullName evidence="1">Uncharacterized protein</fullName>
    </submittedName>
</protein>